<dbReference type="AlphaFoldDB" id="A0A166EG02"/>
<keyword evidence="3" id="KW-1185">Reference proteome</keyword>
<dbReference type="Proteomes" id="UP000076798">
    <property type="component" value="Unassembled WGS sequence"/>
</dbReference>
<reference evidence="2 3" key="1">
    <citation type="journal article" date="2016" name="Mol. Biol. Evol.">
        <title>Comparative Genomics of Early-Diverging Mushroom-Forming Fungi Provides Insights into the Origins of Lignocellulose Decay Capabilities.</title>
        <authorList>
            <person name="Nagy L.G."/>
            <person name="Riley R."/>
            <person name="Tritt A."/>
            <person name="Adam C."/>
            <person name="Daum C."/>
            <person name="Floudas D."/>
            <person name="Sun H."/>
            <person name="Yadav J.S."/>
            <person name="Pangilinan J."/>
            <person name="Larsson K.H."/>
            <person name="Matsuura K."/>
            <person name="Barry K."/>
            <person name="Labutti K."/>
            <person name="Kuo R."/>
            <person name="Ohm R.A."/>
            <person name="Bhattacharya S.S."/>
            <person name="Shirouzu T."/>
            <person name="Yoshinaga Y."/>
            <person name="Martin F.M."/>
            <person name="Grigoriev I.V."/>
            <person name="Hibbett D.S."/>
        </authorList>
    </citation>
    <scope>NUCLEOTIDE SEQUENCE [LARGE SCALE GENOMIC DNA]</scope>
    <source>
        <strain evidence="2 3">HHB10207 ss-3</strain>
    </source>
</reference>
<proteinExistence type="predicted"/>
<gene>
    <name evidence="2" type="ORF">SISSUDRAFT_628664</name>
</gene>
<feature type="domain" description="F-box" evidence="1">
    <location>
        <begin position="3"/>
        <end position="50"/>
    </location>
</feature>
<organism evidence="2 3">
    <name type="scientific">Sistotremastrum suecicum HHB10207 ss-3</name>
    <dbReference type="NCBI Taxonomy" id="1314776"/>
    <lineage>
        <taxon>Eukaryota</taxon>
        <taxon>Fungi</taxon>
        <taxon>Dikarya</taxon>
        <taxon>Basidiomycota</taxon>
        <taxon>Agaricomycotina</taxon>
        <taxon>Agaricomycetes</taxon>
        <taxon>Sistotremastrales</taxon>
        <taxon>Sistotremastraceae</taxon>
        <taxon>Sistotremastrum</taxon>
    </lineage>
</organism>
<dbReference type="PROSITE" id="PS50181">
    <property type="entry name" value="FBOX"/>
    <property type="match status" value="1"/>
</dbReference>
<accession>A0A166EG02</accession>
<evidence type="ECO:0000313" key="3">
    <source>
        <dbReference type="Proteomes" id="UP000076798"/>
    </source>
</evidence>
<evidence type="ECO:0000313" key="2">
    <source>
        <dbReference type="EMBL" id="KZT39551.1"/>
    </source>
</evidence>
<evidence type="ECO:0000259" key="1">
    <source>
        <dbReference type="PROSITE" id="PS50181"/>
    </source>
</evidence>
<sequence>MIFPNLDNLAVELVIEILRGVDIQTITSIALTSSRLYHIVKSERKIWMDASDVLDLPLETGETLATTPVQSILALSMRAILIRNRLRNAKSIPRHYRKMHDKQTNFAQKLLPGGEWMISTQGDTSNLWLISLNNGDENSNSALLFVAPTSGVIKCYAFEALGKGQIHLAVGFTTYMTEGDVDYIALMHLQPTLRNPAKPARAEGKPLVTDIKYHLLPASPLSISLRKPLVLVHTSSENHNNFHGILFDDETEAGVLLEAEHPEIEHLLEPGAQRVDPPLFICLRLTNCFRAQCGTGKTLAYIQLCKSLYSDVPMTSIRSFFPPQYETSYCWRISQTFIIPTKLHPKLAFQTHSDRSKSFGLLIFILKINSPVKPSAELFLSPPATY</sequence>
<dbReference type="EMBL" id="KV428044">
    <property type="protein sequence ID" value="KZT39551.1"/>
    <property type="molecule type" value="Genomic_DNA"/>
</dbReference>
<protein>
    <recommendedName>
        <fullName evidence="1">F-box domain-containing protein</fullName>
    </recommendedName>
</protein>
<dbReference type="InterPro" id="IPR001810">
    <property type="entry name" value="F-box_dom"/>
</dbReference>
<name>A0A166EG02_9AGAM</name>